<dbReference type="Proteomes" id="UP000516173">
    <property type="component" value="Chromosome"/>
</dbReference>
<gene>
    <name evidence="2" type="ORF">NWFMUON74_58120</name>
</gene>
<dbReference type="InterPro" id="IPR058776">
    <property type="entry name" value="KhtT-like_N"/>
</dbReference>
<reference evidence="2 3" key="1">
    <citation type="submission" date="2020-08" db="EMBL/GenBank/DDBJ databases">
        <title>Genome Sequencing of Nocardia wallacei strain FMUON74 and assembly.</title>
        <authorList>
            <person name="Toyokawa M."/>
            <person name="Uesaka K."/>
        </authorList>
    </citation>
    <scope>NUCLEOTIDE SEQUENCE [LARGE SCALE GENOMIC DNA]</scope>
    <source>
        <strain evidence="2 3">FMUON74</strain>
    </source>
</reference>
<protein>
    <recommendedName>
        <fullName evidence="1">RCK C-terminal domain-containing protein</fullName>
    </recommendedName>
</protein>
<dbReference type="GO" id="GO:0008324">
    <property type="term" value="F:monoatomic cation transmembrane transporter activity"/>
    <property type="evidence" value="ECO:0007669"/>
    <property type="project" value="InterPro"/>
</dbReference>
<dbReference type="Pfam" id="PF25991">
    <property type="entry name" value="KhtT_N"/>
    <property type="match status" value="1"/>
</dbReference>
<evidence type="ECO:0000313" key="3">
    <source>
        <dbReference type="Proteomes" id="UP000516173"/>
    </source>
</evidence>
<dbReference type="PANTHER" id="PTHR30445:SF8">
    <property type="entry name" value="K(+)_H(+) ANTIPORTER SUBUNIT KHTT"/>
    <property type="match status" value="1"/>
</dbReference>
<dbReference type="KEGG" id="nwl:NWFMUON74_58120"/>
<dbReference type="SUPFAM" id="SSF116726">
    <property type="entry name" value="TrkA C-terminal domain-like"/>
    <property type="match status" value="1"/>
</dbReference>
<dbReference type="InterPro" id="IPR050144">
    <property type="entry name" value="AAE_transporter"/>
</dbReference>
<accession>A0A7G1KSB3</accession>
<dbReference type="PIRSF" id="PIRSF005028">
    <property type="entry name" value="KhtT"/>
    <property type="match status" value="1"/>
</dbReference>
<dbReference type="InterPro" id="IPR036721">
    <property type="entry name" value="RCK_C_sf"/>
</dbReference>
<evidence type="ECO:0000259" key="1">
    <source>
        <dbReference type="PROSITE" id="PS51202"/>
    </source>
</evidence>
<dbReference type="InterPro" id="IPR006037">
    <property type="entry name" value="RCK_C"/>
</dbReference>
<evidence type="ECO:0000313" key="2">
    <source>
        <dbReference type="EMBL" id="BCK58040.1"/>
    </source>
</evidence>
<dbReference type="Gene3D" id="3.30.70.1450">
    <property type="entry name" value="Regulator of K+ conductance, C-terminal domain"/>
    <property type="match status" value="1"/>
</dbReference>
<dbReference type="PROSITE" id="PS51202">
    <property type="entry name" value="RCK_C"/>
    <property type="match status" value="1"/>
</dbReference>
<dbReference type="PANTHER" id="PTHR30445">
    <property type="entry name" value="K(+)_H(+) ANTIPORTER SUBUNIT KHTT"/>
    <property type="match status" value="1"/>
</dbReference>
<dbReference type="InterPro" id="IPR026278">
    <property type="entry name" value="KhtT"/>
</dbReference>
<dbReference type="GO" id="GO:0006813">
    <property type="term" value="P:potassium ion transport"/>
    <property type="evidence" value="ECO:0007669"/>
    <property type="project" value="InterPro"/>
</dbReference>
<dbReference type="EMBL" id="AP023396">
    <property type="protein sequence ID" value="BCK58040.1"/>
    <property type="molecule type" value="Genomic_DNA"/>
</dbReference>
<sequence length="143" mass="14847">MSASSRRRVGVIDHKDGTIDLIVSKPSNPDVTDQISLSAHEASVLANLLGAPQLVAQLQEEHRDLDGVTTRQLGIRSGSPFVDRPLGDTRMRTRTKVSVVAVVRSGHPIPSPGPEFVLAAGDALVVVGTVAGLAAAADILADG</sequence>
<name>A0A7G1KSB3_9NOCA</name>
<dbReference type="Pfam" id="PF02080">
    <property type="entry name" value="TrkA_C"/>
    <property type="match status" value="1"/>
</dbReference>
<feature type="domain" description="RCK C-terminal" evidence="1">
    <location>
        <begin position="58"/>
        <end position="142"/>
    </location>
</feature>
<organism evidence="2 3">
    <name type="scientific">Nocardia wallacei</name>
    <dbReference type="NCBI Taxonomy" id="480035"/>
    <lineage>
        <taxon>Bacteria</taxon>
        <taxon>Bacillati</taxon>
        <taxon>Actinomycetota</taxon>
        <taxon>Actinomycetes</taxon>
        <taxon>Mycobacteriales</taxon>
        <taxon>Nocardiaceae</taxon>
        <taxon>Nocardia</taxon>
    </lineage>
</organism>
<proteinExistence type="predicted"/>
<dbReference type="AlphaFoldDB" id="A0A7G1KSB3"/>
<keyword evidence="3" id="KW-1185">Reference proteome</keyword>